<protein>
    <submittedName>
        <fullName evidence="1">Uncharacterized protein</fullName>
    </submittedName>
</protein>
<reference evidence="1 2" key="1">
    <citation type="submission" date="2024-02" db="EMBL/GenBank/DDBJ databases">
        <title>STSV induces naive adaptation in Sulfolobus.</title>
        <authorList>
            <person name="Xiang X."/>
            <person name="Song M."/>
        </authorList>
    </citation>
    <scope>NUCLEOTIDE SEQUENCE [LARGE SCALE GENOMIC DNA]</scope>
    <source>
        <strain evidence="1 2">RT2</strain>
    </source>
</reference>
<sequence>MTSIMIDLDSYTCSSDPTEAVDYLLLNKNVIFKINAKNPYFEEIKTRYRINITRQEGDTIYFTIHSDG</sequence>
<dbReference type="Proteomes" id="UP001432202">
    <property type="component" value="Chromosome"/>
</dbReference>
<evidence type="ECO:0000313" key="2">
    <source>
        <dbReference type="Proteomes" id="UP001432202"/>
    </source>
</evidence>
<name>A0AAX4L325_9CREN</name>
<gene>
    <name evidence="1" type="ORF">V6M85_04495</name>
</gene>
<dbReference type="RefSeq" id="WP_338603529.1">
    <property type="nucleotide sequence ID" value="NZ_CP146016.1"/>
</dbReference>
<dbReference type="GeneID" id="89336001"/>
<dbReference type="AlphaFoldDB" id="A0AAX4L325"/>
<evidence type="ECO:0000313" key="1">
    <source>
        <dbReference type="EMBL" id="WWQ61344.1"/>
    </source>
</evidence>
<accession>A0AAX4L325</accession>
<dbReference type="EMBL" id="CP146016">
    <property type="protein sequence ID" value="WWQ61344.1"/>
    <property type="molecule type" value="Genomic_DNA"/>
</dbReference>
<keyword evidence="2" id="KW-1185">Reference proteome</keyword>
<proteinExistence type="predicted"/>
<organism evidence="1 2">
    <name type="scientific">Sulfolobus tengchongensis</name>
    <dbReference type="NCBI Taxonomy" id="207809"/>
    <lineage>
        <taxon>Archaea</taxon>
        <taxon>Thermoproteota</taxon>
        <taxon>Thermoprotei</taxon>
        <taxon>Sulfolobales</taxon>
        <taxon>Sulfolobaceae</taxon>
        <taxon>Sulfolobus</taxon>
    </lineage>
</organism>